<dbReference type="GO" id="GO:0005886">
    <property type="term" value="C:plasma membrane"/>
    <property type="evidence" value="ECO:0007669"/>
    <property type="project" value="UniProtKB-SubCell"/>
</dbReference>
<dbReference type="InterPro" id="IPR011527">
    <property type="entry name" value="ABC1_TM_dom"/>
</dbReference>
<evidence type="ECO:0000256" key="4">
    <source>
        <dbReference type="ARBA" id="ARBA00022692"/>
    </source>
</evidence>
<dbReference type="FunFam" id="3.40.50.300:FF:000299">
    <property type="entry name" value="ABC transporter ATP-binding protein/permease"/>
    <property type="match status" value="1"/>
</dbReference>
<dbReference type="PROSITE" id="PS50893">
    <property type="entry name" value="ABC_TRANSPORTER_2"/>
    <property type="match status" value="1"/>
</dbReference>
<dbReference type="GO" id="GO:0016887">
    <property type="term" value="F:ATP hydrolysis activity"/>
    <property type="evidence" value="ECO:0007669"/>
    <property type="project" value="InterPro"/>
</dbReference>
<dbReference type="SUPFAM" id="SSF90123">
    <property type="entry name" value="ABC transporter transmembrane region"/>
    <property type="match status" value="1"/>
</dbReference>
<dbReference type="InterPro" id="IPR027417">
    <property type="entry name" value="P-loop_NTPase"/>
</dbReference>
<evidence type="ECO:0000256" key="2">
    <source>
        <dbReference type="ARBA" id="ARBA00022448"/>
    </source>
</evidence>
<name>A0A6G9VVB9_9BACT</name>
<dbReference type="InterPro" id="IPR003439">
    <property type="entry name" value="ABC_transporter-like_ATP-bd"/>
</dbReference>
<keyword evidence="3" id="KW-1003">Cell membrane</keyword>
<keyword evidence="8" id="KW-0472">Membrane</keyword>
<dbReference type="GO" id="GO:0140359">
    <property type="term" value="F:ABC-type transporter activity"/>
    <property type="evidence" value="ECO:0007669"/>
    <property type="project" value="InterPro"/>
</dbReference>
<dbReference type="PANTHER" id="PTHR24221">
    <property type="entry name" value="ATP-BINDING CASSETTE SUB-FAMILY B"/>
    <property type="match status" value="1"/>
</dbReference>
<dbReference type="GO" id="GO:0006508">
    <property type="term" value="P:proteolysis"/>
    <property type="evidence" value="ECO:0007669"/>
    <property type="project" value="InterPro"/>
</dbReference>
<dbReference type="GO" id="GO:0005524">
    <property type="term" value="F:ATP binding"/>
    <property type="evidence" value="ECO:0007669"/>
    <property type="project" value="UniProtKB-KW"/>
</dbReference>
<dbReference type="PANTHER" id="PTHR24221:SF248">
    <property type="entry name" value="ABC TRANSPORTER TRANSMEMBRANE REGION"/>
    <property type="match status" value="1"/>
</dbReference>
<evidence type="ECO:0000256" key="5">
    <source>
        <dbReference type="ARBA" id="ARBA00022741"/>
    </source>
</evidence>
<dbReference type="Proteomes" id="UP000502831">
    <property type="component" value="Chromosome"/>
</dbReference>
<evidence type="ECO:0000256" key="6">
    <source>
        <dbReference type="ARBA" id="ARBA00022840"/>
    </source>
</evidence>
<evidence type="ECO:0000313" key="10">
    <source>
        <dbReference type="Proteomes" id="UP000502831"/>
    </source>
</evidence>
<dbReference type="SMART" id="SM00382">
    <property type="entry name" value="AAA"/>
    <property type="match status" value="1"/>
</dbReference>
<dbReference type="InterPro" id="IPR017750">
    <property type="entry name" value="ATPase_T1SS"/>
</dbReference>
<keyword evidence="6" id="KW-0067">ATP-binding</keyword>
<dbReference type="NCBIfam" id="TIGR03375">
    <property type="entry name" value="type_I_sec_LssB"/>
    <property type="match status" value="1"/>
</dbReference>
<dbReference type="CDD" id="cd03245">
    <property type="entry name" value="ABCC_bacteriocin_exporters"/>
    <property type="match status" value="1"/>
</dbReference>
<dbReference type="AlphaFoldDB" id="A0A6G9VVB9"/>
<keyword evidence="7" id="KW-1133">Transmembrane helix</keyword>
<dbReference type="Pfam" id="PF00005">
    <property type="entry name" value="ABC_tran"/>
    <property type="match status" value="1"/>
</dbReference>
<evidence type="ECO:0000256" key="3">
    <source>
        <dbReference type="ARBA" id="ARBA00022475"/>
    </source>
</evidence>
<keyword evidence="2" id="KW-0813">Transport</keyword>
<evidence type="ECO:0000256" key="1">
    <source>
        <dbReference type="ARBA" id="ARBA00004651"/>
    </source>
</evidence>
<dbReference type="GO" id="GO:0034040">
    <property type="term" value="F:ATPase-coupled lipid transmembrane transporter activity"/>
    <property type="evidence" value="ECO:0007669"/>
    <property type="project" value="TreeGrafter"/>
</dbReference>
<reference evidence="9 10" key="1">
    <citation type="journal article" date="2017" name="Environ. Sci. Technol.">
        <title>Organohalide Respiration with Chlorinated Ethenes under Low pH Conditions.</title>
        <authorList>
            <person name="Yang Y."/>
            <person name="Capiro N.L."/>
            <person name="Marcet T.F."/>
            <person name="Yan J."/>
            <person name="Pennell K.D."/>
            <person name="Loffler F.E."/>
        </authorList>
    </citation>
    <scope>NUCLEOTIDE SEQUENCE [LARGE SCALE GENOMIC DNA]</scope>
    <source>
        <strain evidence="9 10">ACSDCE</strain>
    </source>
</reference>
<dbReference type="Gene3D" id="3.40.50.300">
    <property type="entry name" value="P-loop containing nucleotide triphosphate hydrolases"/>
    <property type="match status" value="1"/>
</dbReference>
<dbReference type="PROSITE" id="PS50929">
    <property type="entry name" value="ABC_TM1F"/>
    <property type="match status" value="1"/>
</dbReference>
<accession>A0A6G9VVB9</accession>
<keyword evidence="5" id="KW-0547">Nucleotide-binding</keyword>
<dbReference type="EMBL" id="CP039734">
    <property type="protein sequence ID" value="QIR77340.1"/>
    <property type="molecule type" value="Genomic_DNA"/>
</dbReference>
<dbReference type="SUPFAM" id="SSF52540">
    <property type="entry name" value="P-loop containing nucleoside triphosphate hydrolases"/>
    <property type="match status" value="1"/>
</dbReference>
<organism evidence="9 10">
    <name type="scientific">Sulfurospirillum diekertiae</name>
    <dbReference type="NCBI Taxonomy" id="1854492"/>
    <lineage>
        <taxon>Bacteria</taxon>
        <taxon>Pseudomonadati</taxon>
        <taxon>Campylobacterota</taxon>
        <taxon>Epsilonproteobacteria</taxon>
        <taxon>Campylobacterales</taxon>
        <taxon>Sulfurospirillaceae</taxon>
        <taxon>Sulfurospirillum</taxon>
    </lineage>
</organism>
<comment type="subcellular location">
    <subcellularLocation>
        <location evidence="1">Cell membrane</location>
        <topology evidence="1">Multi-pass membrane protein</topology>
    </subcellularLocation>
</comment>
<dbReference type="Pfam" id="PF00664">
    <property type="entry name" value="ABC_membrane"/>
    <property type="match status" value="1"/>
</dbReference>
<keyword evidence="4" id="KW-0812">Transmembrane</keyword>
<dbReference type="InterPro" id="IPR039421">
    <property type="entry name" value="Type_1_exporter"/>
</dbReference>
<dbReference type="InterPro" id="IPR003593">
    <property type="entry name" value="AAA+_ATPase"/>
</dbReference>
<dbReference type="Gene3D" id="1.20.1560.10">
    <property type="entry name" value="ABC transporter type 1, transmembrane domain"/>
    <property type="match status" value="1"/>
</dbReference>
<evidence type="ECO:0000256" key="7">
    <source>
        <dbReference type="ARBA" id="ARBA00022989"/>
    </source>
</evidence>
<proteinExistence type="predicted"/>
<dbReference type="GO" id="GO:0008233">
    <property type="term" value="F:peptidase activity"/>
    <property type="evidence" value="ECO:0007669"/>
    <property type="project" value="InterPro"/>
</dbReference>
<sequence length="731" mass="80985">MGPNDNDNGGEQRIEDPQGLAFSIDPLLQCLVLFTQLYHKPFSAEALMAGLPLSPNEETQGLYNLKQSKGLFARAASRAGLKSTLVAKKISDISPLQLPIILLLKNSQACILHSFNEDHTTCKIVLPGIEAIEEVISTEALTSEYTGFAFLIKRPFVYDEHDSLTLNVKNNHWFWDTLKLSTGFYRDVLYATVLINLFVLISPLFTMSVYDRVIPNNATETLWVFASGVLVVYTLDTFLKFARAILLERAGKKSDVIMSSIVFEKVLDLQMASHPKSVGSFASNLKDFDMIRSFLTNATLTVLVDMPFALLFLCVIGYIGGWMVIVPLLMMIVILGYTFFMRHMLRESIEESHKAAAAKSSILVETLQNIETLKTLGVTGHMQWAWEEATGEIAQKSLRSRMISTSISTITGFLVQLTTVLLVIVGVYLIGQHDLSMGGLIGIIIISSRTVAPMGQAASLIANYSDAKSAYDVINNIISQPSERPNGKKFITRPALQGEIEFRNVTFSYDANEHQSLKNVSFTIKSKEKVAIIGRIGSGKSTIAKLLLHLYEPQSGSVFLDGIDINQIDPIDLRKNISYVSQDINLFKGSAKDNIVYRSSRVGDEQMLRASMISGADEFIKRHPLGYEMLIGERGMGLSGGQRQSIGIARAILFESPIVLMDEPTNAMDQLSEARLIVNLKSYIEDKTAIFVTQKNTLLELVDRIIVMHEGQIYLDGPKNEVLAKLSGKSL</sequence>
<dbReference type="InterPro" id="IPR036640">
    <property type="entry name" value="ABC1_TM_sf"/>
</dbReference>
<gene>
    <name evidence="9" type="ORF">FA584_11800</name>
</gene>
<dbReference type="PROSITE" id="PS50990">
    <property type="entry name" value="PEPTIDASE_C39"/>
    <property type="match status" value="1"/>
</dbReference>
<evidence type="ECO:0000313" key="9">
    <source>
        <dbReference type="EMBL" id="QIR77340.1"/>
    </source>
</evidence>
<evidence type="ECO:0000256" key="8">
    <source>
        <dbReference type="ARBA" id="ARBA00023136"/>
    </source>
</evidence>
<protein>
    <submittedName>
        <fullName evidence="9">Type I secretion system permease/ATPase</fullName>
    </submittedName>
</protein>
<dbReference type="InterPro" id="IPR005074">
    <property type="entry name" value="Peptidase_C39"/>
</dbReference>
<dbReference type="CDD" id="cd18587">
    <property type="entry name" value="ABC_6TM_LapB_like"/>
    <property type="match status" value="1"/>
</dbReference>
<dbReference type="Gene3D" id="3.90.70.10">
    <property type="entry name" value="Cysteine proteinases"/>
    <property type="match status" value="1"/>
</dbReference>